<gene>
    <name evidence="2" type="ORF">Rcae01_04677</name>
</gene>
<evidence type="ECO:0008006" key="4">
    <source>
        <dbReference type="Google" id="ProtNLM"/>
    </source>
</evidence>
<dbReference type="Proteomes" id="UP001416858">
    <property type="component" value="Unassembled WGS sequence"/>
</dbReference>
<feature type="compositionally biased region" description="Low complexity" evidence="1">
    <location>
        <begin position="89"/>
        <end position="101"/>
    </location>
</feature>
<comment type="caution">
    <text evidence="2">The sequence shown here is derived from an EMBL/GenBank/DDBJ whole genome shotgun (WGS) entry which is preliminary data.</text>
</comment>
<keyword evidence="3" id="KW-1185">Reference proteome</keyword>
<dbReference type="EMBL" id="BAABRO010000012">
    <property type="protein sequence ID" value="GAA5509179.1"/>
    <property type="molecule type" value="Genomic_DNA"/>
</dbReference>
<dbReference type="RefSeq" id="WP_345686020.1">
    <property type="nucleotide sequence ID" value="NZ_BAABRO010000012.1"/>
</dbReference>
<feature type="compositionally biased region" description="Pro residues" evidence="1">
    <location>
        <begin position="79"/>
        <end position="88"/>
    </location>
</feature>
<evidence type="ECO:0000256" key="1">
    <source>
        <dbReference type="SAM" id="MobiDB-lite"/>
    </source>
</evidence>
<organism evidence="2 3">
    <name type="scientific">Novipirellula caenicola</name>
    <dbReference type="NCBI Taxonomy" id="1536901"/>
    <lineage>
        <taxon>Bacteria</taxon>
        <taxon>Pseudomonadati</taxon>
        <taxon>Planctomycetota</taxon>
        <taxon>Planctomycetia</taxon>
        <taxon>Pirellulales</taxon>
        <taxon>Pirellulaceae</taxon>
        <taxon>Novipirellula</taxon>
    </lineage>
</organism>
<feature type="region of interest" description="Disordered" evidence="1">
    <location>
        <begin position="61"/>
        <end position="103"/>
    </location>
</feature>
<protein>
    <recommendedName>
        <fullName evidence="4">Transposase IS66 family protein</fullName>
    </recommendedName>
</protein>
<proteinExistence type="predicted"/>
<reference evidence="2 3" key="1">
    <citation type="submission" date="2024-02" db="EMBL/GenBank/DDBJ databases">
        <title>Rhodopirellula caenicola NBRC 110016.</title>
        <authorList>
            <person name="Ichikawa N."/>
            <person name="Katano-Makiyama Y."/>
            <person name="Hidaka K."/>
        </authorList>
    </citation>
    <scope>NUCLEOTIDE SEQUENCE [LARGE SCALE GENOMIC DNA]</scope>
    <source>
        <strain evidence="2 3">NBRC 110016</strain>
    </source>
</reference>
<name>A0ABP9VVL3_9BACT</name>
<evidence type="ECO:0000313" key="3">
    <source>
        <dbReference type="Proteomes" id="UP001416858"/>
    </source>
</evidence>
<accession>A0ABP9VVL3</accession>
<sequence>MKTNSWLSWHAQILVCGRNRWVHTLVAGERRQQQDLWAYLDDALRCLTGSKGELESLLPDHSAAAHPNRSEPIVNKNRSPPPLKPKPAAPANENQQNASSAERLQSVNYRKVFRSALLEPRFLLRS</sequence>
<evidence type="ECO:0000313" key="2">
    <source>
        <dbReference type="EMBL" id="GAA5509179.1"/>
    </source>
</evidence>